<feature type="compositionally biased region" description="Low complexity" evidence="1">
    <location>
        <begin position="478"/>
        <end position="495"/>
    </location>
</feature>
<protein>
    <recommendedName>
        <fullName evidence="5">Metalloendopeptidase</fullName>
    </recommendedName>
</protein>
<evidence type="ECO:0008006" key="5">
    <source>
        <dbReference type="Google" id="ProtNLM"/>
    </source>
</evidence>
<feature type="compositionally biased region" description="Pro residues" evidence="1">
    <location>
        <begin position="268"/>
        <end position="290"/>
    </location>
</feature>
<feature type="signal peptide" evidence="2">
    <location>
        <begin position="1"/>
        <end position="17"/>
    </location>
</feature>
<evidence type="ECO:0000313" key="4">
    <source>
        <dbReference type="Proteomes" id="UP001295423"/>
    </source>
</evidence>
<comment type="caution">
    <text evidence="3">The sequence shown here is derived from an EMBL/GenBank/DDBJ whole genome shotgun (WGS) entry which is preliminary data.</text>
</comment>
<accession>A0AAD2CYN1</accession>
<dbReference type="Proteomes" id="UP001295423">
    <property type="component" value="Unassembled WGS sequence"/>
</dbReference>
<dbReference type="EMBL" id="CAKOGP040001557">
    <property type="protein sequence ID" value="CAJ1945878.1"/>
    <property type="molecule type" value="Genomic_DNA"/>
</dbReference>
<gene>
    <name evidence="3" type="ORF">CYCCA115_LOCUS10021</name>
</gene>
<proteinExistence type="predicted"/>
<feature type="compositionally biased region" description="Low complexity" evidence="1">
    <location>
        <begin position="591"/>
        <end position="608"/>
    </location>
</feature>
<dbReference type="Gene3D" id="3.40.390.10">
    <property type="entry name" value="Collagenase (Catalytic Domain)"/>
    <property type="match status" value="1"/>
</dbReference>
<keyword evidence="4" id="KW-1185">Reference proteome</keyword>
<feature type="chain" id="PRO_5041896742" description="Metalloendopeptidase" evidence="2">
    <location>
        <begin position="18"/>
        <end position="730"/>
    </location>
</feature>
<dbReference type="GO" id="GO:0008237">
    <property type="term" value="F:metallopeptidase activity"/>
    <property type="evidence" value="ECO:0007669"/>
    <property type="project" value="InterPro"/>
</dbReference>
<sequence length="730" mass="80033">MVQSFILLLLFLALAHGDHRSGQRWARTARSFKLGVIKSVTNSGPNDWLGNWDWAIDSWSQSKVLDLVTVRGATDYQTRLDCPAREGYIRVCNNDYGRTSWRGMARWSFQLYDGKPGLIYQCTVRLNDRTDTDYERKWLGHEIGHCLGLDHTSTSGQSDNSVMDYSVAPTSIGPSPKDLAVLESVYSDIDWFDSAARLDPLTCPPSKLAQVAAACSCNGPSPGFAWFNEQEYLTCVGFIVEDTGCNKQDVVDLAKCIPFDLPTEDDSPPPPPTSQPPTISPTRRPTPVPTRAPITIEPSEVPSDKPIIRQPGERSPSTGNGNDPTSEPSDFPTRRPSPLPTDVPTANPTSKSSDSCSPILLSRLAQECDCFGPRNQVQVPWAVEDEYLQCVDFAAKNTPCPVQALIDFAGCLPFPNPTPTPTLTPTIPGSAERLSTSSPSVNVDDVLISPPTVVIDVTPVINTNPPTNPPTRGPIFPPTTQAPTTLSPTTQSPTTKNNINPAAECSSAEVARVSSECNCSGRQNQKPWKHQRDYERCVKKALEQSPAACTLESFLDATRCVIFPERNGGGDDSNKKKKKRTKKNLVSAPTAPNGGNSSSNNNSNPAGPVCSQYSNENGCKTGKCKWSKKENQCQSKNSRRHRQLFYKDDQYQYHSNMIPKEETKEQHTLRASFGQVYNSVTIDESDKCHYDRESFGVPPEATLVISTPNSCRYAILQSGGTKVDVIEVLL</sequence>
<evidence type="ECO:0000256" key="2">
    <source>
        <dbReference type="SAM" id="SignalP"/>
    </source>
</evidence>
<keyword evidence="2" id="KW-0732">Signal</keyword>
<feature type="compositionally biased region" description="Pro residues" evidence="1">
    <location>
        <begin position="466"/>
        <end position="477"/>
    </location>
</feature>
<evidence type="ECO:0000256" key="1">
    <source>
        <dbReference type="SAM" id="MobiDB-lite"/>
    </source>
</evidence>
<feature type="compositionally biased region" description="Polar residues" evidence="1">
    <location>
        <begin position="344"/>
        <end position="356"/>
    </location>
</feature>
<dbReference type="SUPFAM" id="SSF55486">
    <property type="entry name" value="Metalloproteases ('zincins'), catalytic domain"/>
    <property type="match status" value="1"/>
</dbReference>
<feature type="compositionally biased region" description="Polar residues" evidence="1">
    <location>
        <begin position="315"/>
        <end position="328"/>
    </location>
</feature>
<feature type="region of interest" description="Disordered" evidence="1">
    <location>
        <begin position="564"/>
        <end position="608"/>
    </location>
</feature>
<organism evidence="3 4">
    <name type="scientific">Cylindrotheca closterium</name>
    <dbReference type="NCBI Taxonomy" id="2856"/>
    <lineage>
        <taxon>Eukaryota</taxon>
        <taxon>Sar</taxon>
        <taxon>Stramenopiles</taxon>
        <taxon>Ochrophyta</taxon>
        <taxon>Bacillariophyta</taxon>
        <taxon>Bacillariophyceae</taxon>
        <taxon>Bacillariophycidae</taxon>
        <taxon>Bacillariales</taxon>
        <taxon>Bacillariaceae</taxon>
        <taxon>Cylindrotheca</taxon>
    </lineage>
</organism>
<dbReference type="InterPro" id="IPR024079">
    <property type="entry name" value="MetalloPept_cat_dom_sf"/>
</dbReference>
<feature type="region of interest" description="Disordered" evidence="1">
    <location>
        <begin position="459"/>
        <end position="498"/>
    </location>
</feature>
<feature type="region of interest" description="Disordered" evidence="1">
    <location>
        <begin position="261"/>
        <end position="356"/>
    </location>
</feature>
<evidence type="ECO:0000313" key="3">
    <source>
        <dbReference type="EMBL" id="CAJ1945878.1"/>
    </source>
</evidence>
<reference evidence="3" key="1">
    <citation type="submission" date="2023-08" db="EMBL/GenBank/DDBJ databases">
        <authorList>
            <person name="Audoor S."/>
            <person name="Bilcke G."/>
        </authorList>
    </citation>
    <scope>NUCLEOTIDE SEQUENCE</scope>
</reference>
<name>A0AAD2CYN1_9STRA</name>
<dbReference type="AlphaFoldDB" id="A0AAD2CYN1"/>